<comment type="catalytic activity">
    <reaction evidence="11">
        <text>tRNA(Phe) + L-phenylalanine + ATP = L-phenylalanyl-tRNA(Phe) + AMP + diphosphate + H(+)</text>
        <dbReference type="Rhea" id="RHEA:19413"/>
        <dbReference type="Rhea" id="RHEA-COMP:9668"/>
        <dbReference type="Rhea" id="RHEA-COMP:9699"/>
        <dbReference type="ChEBI" id="CHEBI:15378"/>
        <dbReference type="ChEBI" id="CHEBI:30616"/>
        <dbReference type="ChEBI" id="CHEBI:33019"/>
        <dbReference type="ChEBI" id="CHEBI:58095"/>
        <dbReference type="ChEBI" id="CHEBI:78442"/>
        <dbReference type="ChEBI" id="CHEBI:78531"/>
        <dbReference type="ChEBI" id="CHEBI:456215"/>
        <dbReference type="EC" id="6.1.1.20"/>
    </reaction>
</comment>
<keyword evidence="14" id="KW-1185">Reference proteome</keyword>
<dbReference type="Gene3D" id="3.30.56.10">
    <property type="match status" value="1"/>
</dbReference>
<evidence type="ECO:0000313" key="13">
    <source>
        <dbReference type="EMBL" id="RZC12884.1"/>
    </source>
</evidence>
<evidence type="ECO:0000256" key="8">
    <source>
        <dbReference type="ARBA" id="ARBA00022842"/>
    </source>
</evidence>
<organism evidence="13 14">
    <name type="scientific">Glycine soja</name>
    <name type="common">Wild soybean</name>
    <dbReference type="NCBI Taxonomy" id="3848"/>
    <lineage>
        <taxon>Eukaryota</taxon>
        <taxon>Viridiplantae</taxon>
        <taxon>Streptophyta</taxon>
        <taxon>Embryophyta</taxon>
        <taxon>Tracheophyta</taxon>
        <taxon>Spermatophyta</taxon>
        <taxon>Magnoliopsida</taxon>
        <taxon>eudicotyledons</taxon>
        <taxon>Gunneridae</taxon>
        <taxon>Pentapetalae</taxon>
        <taxon>rosids</taxon>
        <taxon>fabids</taxon>
        <taxon>Fabales</taxon>
        <taxon>Fabaceae</taxon>
        <taxon>Papilionoideae</taxon>
        <taxon>50 kb inversion clade</taxon>
        <taxon>NPAAA clade</taxon>
        <taxon>indigoferoid/millettioid clade</taxon>
        <taxon>Phaseoleae</taxon>
        <taxon>Glycine</taxon>
        <taxon>Glycine subgen. Soja</taxon>
    </lineage>
</organism>
<proteinExistence type="predicted"/>
<dbReference type="SUPFAM" id="SSF55681">
    <property type="entry name" value="Class II aaRS and biotin synthetases"/>
    <property type="match status" value="1"/>
</dbReference>
<dbReference type="EMBL" id="QZWG01000005">
    <property type="protein sequence ID" value="RZC12884.1"/>
    <property type="molecule type" value="Genomic_DNA"/>
</dbReference>
<dbReference type="FunFam" id="3.30.930.10:FF:000059">
    <property type="entry name" value="phenylalanine--tRNA ligase beta subunit"/>
    <property type="match status" value="1"/>
</dbReference>
<dbReference type="Gene3D" id="3.30.930.10">
    <property type="entry name" value="Bira Bifunctional Protein, Domain 2"/>
    <property type="match status" value="1"/>
</dbReference>
<dbReference type="PANTHER" id="PTHR37763">
    <property type="entry name" value="EXOSOME COMPLEX EXONUCLEASE"/>
    <property type="match status" value="1"/>
</dbReference>
<keyword evidence="9" id="KW-0648">Protein biosynthesis</keyword>
<evidence type="ECO:0000259" key="12">
    <source>
        <dbReference type="PROSITE" id="PS51483"/>
    </source>
</evidence>
<dbReference type="CDD" id="cd00769">
    <property type="entry name" value="PheRS_beta_core"/>
    <property type="match status" value="1"/>
</dbReference>
<gene>
    <name evidence="13" type="ORF">D0Y65_012576</name>
</gene>
<dbReference type="PANTHER" id="PTHR37763:SF1">
    <property type="entry name" value="EXOSOME COMPLEX EXONUCLEASE"/>
    <property type="match status" value="1"/>
</dbReference>
<dbReference type="GO" id="GO:0003723">
    <property type="term" value="F:RNA binding"/>
    <property type="evidence" value="ECO:0007669"/>
    <property type="project" value="InterPro"/>
</dbReference>
<comment type="subunit">
    <text evidence="2">Tetramer of two alpha and two beta subunits.</text>
</comment>
<evidence type="ECO:0000256" key="10">
    <source>
        <dbReference type="ARBA" id="ARBA00023146"/>
    </source>
</evidence>
<comment type="cofactor">
    <cofactor evidence="1">
        <name>Mg(2+)</name>
        <dbReference type="ChEBI" id="CHEBI:18420"/>
    </cofactor>
</comment>
<name>A0A445KQ25_GLYSO</name>
<accession>A0A445KQ25</accession>
<keyword evidence="10" id="KW-0030">Aminoacyl-tRNA synthetase</keyword>
<dbReference type="EC" id="6.1.1.20" evidence="3"/>
<dbReference type="GO" id="GO:0004826">
    <property type="term" value="F:phenylalanine-tRNA ligase activity"/>
    <property type="evidence" value="ECO:0007669"/>
    <property type="project" value="UniProtKB-EC"/>
</dbReference>
<dbReference type="InterPro" id="IPR005147">
    <property type="entry name" value="tRNA_synthase_B5-dom"/>
</dbReference>
<feature type="domain" description="B5" evidence="12">
    <location>
        <begin position="57"/>
        <end position="137"/>
    </location>
</feature>
<keyword evidence="6" id="KW-0547">Nucleotide-binding</keyword>
<dbReference type="Proteomes" id="UP000289340">
    <property type="component" value="Chromosome 5"/>
</dbReference>
<dbReference type="GO" id="GO:0005524">
    <property type="term" value="F:ATP binding"/>
    <property type="evidence" value="ECO:0007669"/>
    <property type="project" value="UniProtKB-KW"/>
</dbReference>
<evidence type="ECO:0000256" key="4">
    <source>
        <dbReference type="ARBA" id="ARBA00022598"/>
    </source>
</evidence>
<evidence type="ECO:0000256" key="7">
    <source>
        <dbReference type="ARBA" id="ARBA00022840"/>
    </source>
</evidence>
<keyword evidence="7" id="KW-0067">ATP-binding</keyword>
<evidence type="ECO:0000256" key="2">
    <source>
        <dbReference type="ARBA" id="ARBA00011209"/>
    </source>
</evidence>
<evidence type="ECO:0000256" key="1">
    <source>
        <dbReference type="ARBA" id="ARBA00001946"/>
    </source>
</evidence>
<evidence type="ECO:0000256" key="6">
    <source>
        <dbReference type="ARBA" id="ARBA00022741"/>
    </source>
</evidence>
<dbReference type="Pfam" id="PF17759">
    <property type="entry name" value="tRNA_synthFbeta"/>
    <property type="match status" value="1"/>
</dbReference>
<sequence>MERECDVMIRSFLGLCGPNPMGSPAHYFQLKVPYINFVIEPVEVISSDGKSNIYPDLSVYNMEVSLSYINGLIGVSLEVEEVTKYLNRMQLHAKQCASHNKQCNIVVSVPSSRSDVLHPCDVMEDVAIAYGFNAIKDKVVVDNKGSKRLAASLTLLPLNELSDLIRKEVALIGFTEVLTFILCSKKENFAMLNRKDDKSKAVIIGNRLQTLSGSFIVMILAVRTSLMPGILKIVAHNKDHPKPIKIFEVGDIAVLDEQRDVGAKNLRQLAALYCGANAGFEIIHGLVDRVMEKNGVPFVSPGDKSGYYIERSDEPEFLAGRQSRIIYKGKHIGTFGIVHPEVTLSFGTMGRKFWELLYGGNHFIRPMSTAFYLNSMFYHSSKEALNFQWYQNEFPKVKELTHSLANVDAVNGRLVDINSNSTVFDDDIEREMCTFKSLVREFVGSPLVQHRMKHFLASFLTNVKDESFTPFGTATERKPMVVDSLTKVSNFLSVSAQQRKLVRFRVCPQVTQHRIWTGALKEVLNGFAVDLDCLASRGLDNDALLGGQIVHSCLRFLTEIGVFSEPESSSWMKLSPSKTVDSSDSRRWEDVLVMLNDLTKCCRNERRLKMNVAKAEIMKEGLLHIRDVLVDSNVGYKEAQHQESLVKKKLSKMLGHSSCCLFTLLLYYLYGRVADIEVDMCGGVYANGSDGKFCLFMGRILTSDSEKMVGRGVKQLDRALGIFKFVWEMAEMKGHLDLQGHMWCVGADNRMLSAHTWLSPSFNSKHQTSSPLVPSAFSRQGGQERTKFAKPVVTIDFDGSLHPKHFWGEHPS</sequence>
<dbReference type="GO" id="GO:0000287">
    <property type="term" value="F:magnesium ion binding"/>
    <property type="evidence" value="ECO:0007669"/>
    <property type="project" value="InterPro"/>
</dbReference>
<comment type="caution">
    <text evidence="13">The sequence shown here is derived from an EMBL/GenBank/DDBJ whole genome shotgun (WGS) entry which is preliminary data.</text>
</comment>
<dbReference type="InterPro" id="IPR009061">
    <property type="entry name" value="DNA-bd_dom_put_sf"/>
</dbReference>
<evidence type="ECO:0000313" key="14">
    <source>
        <dbReference type="Proteomes" id="UP000289340"/>
    </source>
</evidence>
<dbReference type="Pfam" id="PF03484">
    <property type="entry name" value="B5"/>
    <property type="match status" value="1"/>
</dbReference>
<dbReference type="SMART" id="SM00874">
    <property type="entry name" value="B5"/>
    <property type="match status" value="1"/>
</dbReference>
<dbReference type="GO" id="GO:0006432">
    <property type="term" value="P:phenylalanyl-tRNA aminoacylation"/>
    <property type="evidence" value="ECO:0007669"/>
    <property type="project" value="InterPro"/>
</dbReference>
<dbReference type="InterPro" id="IPR041616">
    <property type="entry name" value="PheRS_beta_core"/>
</dbReference>
<dbReference type="InterPro" id="IPR045864">
    <property type="entry name" value="aa-tRNA-synth_II/BPL/LPL"/>
</dbReference>
<dbReference type="FunFam" id="3.30.56.10:FF:000004">
    <property type="entry name" value="Phenylalanyl-tRNA synthetase, beta subunit"/>
    <property type="match status" value="1"/>
</dbReference>
<evidence type="ECO:0000256" key="5">
    <source>
        <dbReference type="ARBA" id="ARBA00022723"/>
    </source>
</evidence>
<keyword evidence="5" id="KW-0479">Metal-binding</keyword>
<dbReference type="AlphaFoldDB" id="A0A445KQ25"/>
<evidence type="ECO:0000256" key="3">
    <source>
        <dbReference type="ARBA" id="ARBA00012814"/>
    </source>
</evidence>
<protein>
    <recommendedName>
        <fullName evidence="3">phenylalanine--tRNA ligase</fullName>
        <ecNumber evidence="3">6.1.1.20</ecNumber>
    </recommendedName>
</protein>
<evidence type="ECO:0000256" key="9">
    <source>
        <dbReference type="ARBA" id="ARBA00022917"/>
    </source>
</evidence>
<keyword evidence="4 13" id="KW-0436">Ligase</keyword>
<evidence type="ECO:0000256" key="11">
    <source>
        <dbReference type="ARBA" id="ARBA00049255"/>
    </source>
</evidence>
<dbReference type="SUPFAM" id="SSF46955">
    <property type="entry name" value="Putative DNA-binding domain"/>
    <property type="match status" value="1"/>
</dbReference>
<reference evidence="13 14" key="1">
    <citation type="submission" date="2018-09" db="EMBL/GenBank/DDBJ databases">
        <title>A high-quality reference genome of wild soybean provides a powerful tool to mine soybean genomes.</title>
        <authorList>
            <person name="Xie M."/>
            <person name="Chung C.Y.L."/>
            <person name="Li M.-W."/>
            <person name="Wong F.-L."/>
            <person name="Chan T.-F."/>
            <person name="Lam H.-M."/>
        </authorList>
    </citation>
    <scope>NUCLEOTIDE SEQUENCE [LARGE SCALE GENOMIC DNA]</scope>
    <source>
        <strain evidence="14">cv. W05</strain>
        <tissue evidence="13">Hypocotyl of etiolated seedlings</tissue>
    </source>
</reference>
<dbReference type="PROSITE" id="PS51483">
    <property type="entry name" value="B5"/>
    <property type="match status" value="1"/>
</dbReference>
<keyword evidence="8" id="KW-0460">Magnesium</keyword>